<feature type="transmembrane region" description="Helical" evidence="1">
    <location>
        <begin position="33"/>
        <end position="52"/>
    </location>
</feature>
<keyword evidence="1" id="KW-0472">Membrane</keyword>
<dbReference type="EMBL" id="UINC01227676">
    <property type="protein sequence ID" value="SVE58660.1"/>
    <property type="molecule type" value="Genomic_DNA"/>
</dbReference>
<proteinExistence type="predicted"/>
<evidence type="ECO:0000256" key="1">
    <source>
        <dbReference type="SAM" id="Phobius"/>
    </source>
</evidence>
<name>A0A383EQR0_9ZZZZ</name>
<dbReference type="AlphaFoldDB" id="A0A383EQR0"/>
<organism evidence="2">
    <name type="scientific">marine metagenome</name>
    <dbReference type="NCBI Taxonomy" id="408172"/>
    <lineage>
        <taxon>unclassified sequences</taxon>
        <taxon>metagenomes</taxon>
        <taxon>ecological metagenomes</taxon>
    </lineage>
</organism>
<sequence length="54" mass="5900">VGTEAVDLQMWIALALVVITIFAFALERVPLEVTAATLIAVLMIVFHFLPVMDS</sequence>
<gene>
    <name evidence="2" type="ORF">METZ01_LOCUS511514</name>
</gene>
<reference evidence="2" key="1">
    <citation type="submission" date="2018-05" db="EMBL/GenBank/DDBJ databases">
        <authorList>
            <person name="Lanie J.A."/>
            <person name="Ng W.-L."/>
            <person name="Kazmierczak K.M."/>
            <person name="Andrzejewski T.M."/>
            <person name="Davidsen T.M."/>
            <person name="Wayne K.J."/>
            <person name="Tettelin H."/>
            <person name="Glass J.I."/>
            <person name="Rusch D."/>
            <person name="Podicherti R."/>
            <person name="Tsui H.-C.T."/>
            <person name="Winkler M.E."/>
        </authorList>
    </citation>
    <scope>NUCLEOTIDE SEQUENCE</scope>
</reference>
<evidence type="ECO:0000313" key="2">
    <source>
        <dbReference type="EMBL" id="SVE58660.1"/>
    </source>
</evidence>
<feature type="non-terminal residue" evidence="2">
    <location>
        <position position="54"/>
    </location>
</feature>
<protein>
    <submittedName>
        <fullName evidence="2">Uncharacterized protein</fullName>
    </submittedName>
</protein>
<accession>A0A383EQR0</accession>
<keyword evidence="1" id="KW-1133">Transmembrane helix</keyword>
<feature type="non-terminal residue" evidence="2">
    <location>
        <position position="1"/>
    </location>
</feature>
<keyword evidence="1" id="KW-0812">Transmembrane</keyword>
<feature type="transmembrane region" description="Helical" evidence="1">
    <location>
        <begin position="6"/>
        <end position="26"/>
    </location>
</feature>